<reference evidence="2" key="1">
    <citation type="submission" date="2014-07" db="EMBL/GenBank/DDBJ databases">
        <authorList>
            <person name="Urmite Genomes Urmite Genomes"/>
        </authorList>
    </citation>
    <scope>NUCLEOTIDE SEQUENCE</scope>
    <source>
        <strain evidence="2">11W110_air</strain>
    </source>
</reference>
<sequence length="122" mass="12997">MRTLRGFGRLLTELPQPARGGLQLGYLLFLAGLPFGIASGQLHFASLGAAASGVCFAVAGWCVFRNVRGAAAVWSAVYRESKGIPWDGFTNADMPTVRTLGFFYLLVGVWFTIGGVVGFLHG</sequence>
<dbReference type="EMBL" id="LN483070">
    <property type="protein sequence ID" value="CEA08293.1"/>
    <property type="molecule type" value="Genomic_DNA"/>
</dbReference>
<feature type="transmembrane region" description="Helical" evidence="1">
    <location>
        <begin position="44"/>
        <end position="64"/>
    </location>
</feature>
<proteinExistence type="predicted"/>
<keyword evidence="1" id="KW-0812">Transmembrane</keyword>
<name>A0A078MLX8_9MICC</name>
<keyword evidence="1" id="KW-0472">Membrane</keyword>
<evidence type="ECO:0000256" key="1">
    <source>
        <dbReference type="SAM" id="Phobius"/>
    </source>
</evidence>
<feature type="transmembrane region" description="Helical" evidence="1">
    <location>
        <begin position="102"/>
        <end position="121"/>
    </location>
</feature>
<accession>A0A078MLX8</accession>
<dbReference type="PATRIC" id="fig|1461584.3.peg.1621"/>
<feature type="transmembrane region" description="Helical" evidence="1">
    <location>
        <begin position="21"/>
        <end position="38"/>
    </location>
</feature>
<protein>
    <submittedName>
        <fullName evidence="2">Uncharacterized protein</fullName>
    </submittedName>
</protein>
<dbReference type="AlphaFoldDB" id="A0A078MLX8"/>
<organism evidence="2">
    <name type="scientific">Arthrobacter saudimassiliensis</name>
    <dbReference type="NCBI Taxonomy" id="1461584"/>
    <lineage>
        <taxon>Bacteria</taxon>
        <taxon>Bacillati</taxon>
        <taxon>Actinomycetota</taxon>
        <taxon>Actinomycetes</taxon>
        <taxon>Micrococcales</taxon>
        <taxon>Micrococcaceae</taxon>
        <taxon>Arthrobacter</taxon>
    </lineage>
</organism>
<gene>
    <name evidence="2" type="ORF">BN1051_01633</name>
</gene>
<evidence type="ECO:0000313" key="2">
    <source>
        <dbReference type="EMBL" id="CEA08293.1"/>
    </source>
</evidence>
<keyword evidence="1" id="KW-1133">Transmembrane helix</keyword>